<dbReference type="AlphaFoldDB" id="A0A9N9P6H9"/>
<feature type="non-terminal residue" evidence="2">
    <location>
        <position position="158"/>
    </location>
</feature>
<dbReference type="OrthoDB" id="2446689at2759"/>
<evidence type="ECO:0000313" key="3">
    <source>
        <dbReference type="Proteomes" id="UP000789396"/>
    </source>
</evidence>
<keyword evidence="3" id="KW-1185">Reference proteome</keyword>
<dbReference type="Proteomes" id="UP000789396">
    <property type="component" value="Unassembled WGS sequence"/>
</dbReference>
<evidence type="ECO:0000256" key="1">
    <source>
        <dbReference type="SAM" id="Coils"/>
    </source>
</evidence>
<feature type="non-terminal residue" evidence="2">
    <location>
        <position position="1"/>
    </location>
</feature>
<keyword evidence="1" id="KW-0175">Coiled coil</keyword>
<sequence length="158" mass="18233">QIYNPKTDLLNQISKLVAENTELKKEKIEFLAKEVGLMAIIVELKQSAKENVEINELRFKVSKLEQKNSQNDKETKIKLLEDKKIDKFLGSTYKEQISNKIIQSIKKKKLQDQGLFSTSNNNTPNILYKQGLIRYTKKLGAHQERSSDKTNLEIGCYT</sequence>
<dbReference type="EMBL" id="CAJVPZ010065035">
    <property type="protein sequence ID" value="CAG8794880.1"/>
    <property type="molecule type" value="Genomic_DNA"/>
</dbReference>
<name>A0A9N9P6H9_9GLOM</name>
<evidence type="ECO:0000313" key="2">
    <source>
        <dbReference type="EMBL" id="CAG8794880.1"/>
    </source>
</evidence>
<accession>A0A9N9P6H9</accession>
<proteinExistence type="predicted"/>
<gene>
    <name evidence="2" type="ORF">RFULGI_LOCUS17122</name>
</gene>
<reference evidence="2" key="1">
    <citation type="submission" date="2021-06" db="EMBL/GenBank/DDBJ databases">
        <authorList>
            <person name="Kallberg Y."/>
            <person name="Tangrot J."/>
            <person name="Rosling A."/>
        </authorList>
    </citation>
    <scope>NUCLEOTIDE SEQUENCE</scope>
    <source>
        <strain evidence="2">IN212</strain>
    </source>
</reference>
<organism evidence="2 3">
    <name type="scientific">Racocetra fulgida</name>
    <dbReference type="NCBI Taxonomy" id="60492"/>
    <lineage>
        <taxon>Eukaryota</taxon>
        <taxon>Fungi</taxon>
        <taxon>Fungi incertae sedis</taxon>
        <taxon>Mucoromycota</taxon>
        <taxon>Glomeromycotina</taxon>
        <taxon>Glomeromycetes</taxon>
        <taxon>Diversisporales</taxon>
        <taxon>Gigasporaceae</taxon>
        <taxon>Racocetra</taxon>
    </lineage>
</organism>
<comment type="caution">
    <text evidence="2">The sequence shown here is derived from an EMBL/GenBank/DDBJ whole genome shotgun (WGS) entry which is preliminary data.</text>
</comment>
<feature type="coiled-coil region" evidence="1">
    <location>
        <begin position="6"/>
        <end position="74"/>
    </location>
</feature>
<protein>
    <submittedName>
        <fullName evidence="2">11347_t:CDS:1</fullName>
    </submittedName>
</protein>